<protein>
    <submittedName>
        <fullName evidence="2">Zn-dependent protease with chaperone function</fullName>
    </submittedName>
</protein>
<feature type="compositionally biased region" description="Low complexity" evidence="1">
    <location>
        <begin position="46"/>
        <end position="67"/>
    </location>
</feature>
<dbReference type="Proteomes" id="UP000571817">
    <property type="component" value="Unassembled WGS sequence"/>
</dbReference>
<keyword evidence="2" id="KW-0378">Hydrolase</keyword>
<proteinExistence type="predicted"/>
<dbReference type="AlphaFoldDB" id="A0A853DLP2"/>
<evidence type="ECO:0000256" key="1">
    <source>
        <dbReference type="SAM" id="MobiDB-lite"/>
    </source>
</evidence>
<evidence type="ECO:0000313" key="2">
    <source>
        <dbReference type="EMBL" id="NYJ75045.1"/>
    </source>
</evidence>
<organism evidence="2 3">
    <name type="scientific">Allobranchiibius huperziae</name>
    <dbReference type="NCBI Taxonomy" id="1874116"/>
    <lineage>
        <taxon>Bacteria</taxon>
        <taxon>Bacillati</taxon>
        <taxon>Actinomycetota</taxon>
        <taxon>Actinomycetes</taxon>
        <taxon>Micrococcales</taxon>
        <taxon>Dermacoccaceae</taxon>
        <taxon>Allobranchiibius</taxon>
    </lineage>
</organism>
<sequence length="303" mass="30863">MRTIGRGQRTRATEGGARRAGAAAGVVLAAMLLGGCDGSGPGGGVHTSTGSVSSRSATSSRSSAPSAATGTVVLSTAGLQVSGSVGTTQLAQVLAEARVARTWVARTWPTQVAAAGTVRVQVAANAAQFARLRGGVPESDDLAASTTASGEVVIGQAVMQGLTAQGQRVVLAHEITHVVLRQTTRTGLARWVVEGSAEYTAYRWTGLSLGAACPTLAADVRADRLPAGPPPDAAFSGGQQQRAYQDAHAYMSFLVDRFGENAWKQFVLATSSGSTDAFGADFDGATTTGLRAAYAAFLRHTVG</sequence>
<accession>A0A853DLP2</accession>
<reference evidence="2 3" key="1">
    <citation type="submission" date="2020-07" db="EMBL/GenBank/DDBJ databases">
        <title>Sequencing the genomes of 1000 actinobacteria strains.</title>
        <authorList>
            <person name="Klenk H.-P."/>
        </authorList>
    </citation>
    <scope>NUCLEOTIDE SEQUENCE [LARGE SCALE GENOMIC DNA]</scope>
    <source>
        <strain evidence="2 3">DSM 29531</strain>
    </source>
</reference>
<comment type="caution">
    <text evidence="2">The sequence shown here is derived from an EMBL/GenBank/DDBJ whole genome shotgun (WGS) entry which is preliminary data.</text>
</comment>
<keyword evidence="2" id="KW-0645">Protease</keyword>
<dbReference type="EMBL" id="JACCFW010000001">
    <property type="protein sequence ID" value="NYJ75045.1"/>
    <property type="molecule type" value="Genomic_DNA"/>
</dbReference>
<evidence type="ECO:0000313" key="3">
    <source>
        <dbReference type="Proteomes" id="UP000571817"/>
    </source>
</evidence>
<feature type="region of interest" description="Disordered" evidence="1">
    <location>
        <begin position="43"/>
        <end position="67"/>
    </location>
</feature>
<keyword evidence="3" id="KW-1185">Reference proteome</keyword>
<dbReference type="GO" id="GO:0006508">
    <property type="term" value="P:proteolysis"/>
    <property type="evidence" value="ECO:0007669"/>
    <property type="project" value="UniProtKB-KW"/>
</dbReference>
<dbReference type="GO" id="GO:0008233">
    <property type="term" value="F:peptidase activity"/>
    <property type="evidence" value="ECO:0007669"/>
    <property type="project" value="UniProtKB-KW"/>
</dbReference>
<dbReference type="RefSeq" id="WP_179481396.1">
    <property type="nucleotide sequence ID" value="NZ_JACCFW010000001.1"/>
</dbReference>
<name>A0A853DLP2_9MICO</name>
<gene>
    <name evidence="2" type="ORF">HNR15_002008</name>
</gene>